<organism evidence="1 2">
    <name type="scientific">Lysinibacillus irui</name>
    <dbReference type="NCBI Taxonomy" id="2998077"/>
    <lineage>
        <taxon>Bacteria</taxon>
        <taxon>Bacillati</taxon>
        <taxon>Bacillota</taxon>
        <taxon>Bacilli</taxon>
        <taxon>Bacillales</taxon>
        <taxon>Bacillaceae</taxon>
        <taxon>Lysinibacillus</taxon>
    </lineage>
</organism>
<dbReference type="Proteomes" id="UP001289615">
    <property type="component" value="Unassembled WGS sequence"/>
</dbReference>
<protein>
    <submittedName>
        <fullName evidence="1">Phage major tail tube protein</fullName>
    </submittedName>
</protein>
<dbReference type="EMBL" id="JAXUIA010000023">
    <property type="protein sequence ID" value="MEA0979183.1"/>
    <property type="molecule type" value="Genomic_DNA"/>
</dbReference>
<reference evidence="1 2" key="1">
    <citation type="submission" date="2023-12" db="EMBL/GenBank/DDBJ databases">
        <title>Genome comparison identifies genes involved in endophytic behavior of Lysinibacillus irui and provides insights into its role as a plant-growth promoting bacterium.</title>
        <authorList>
            <person name="Hilario S."/>
            <person name="Matos I."/>
            <person name="Goncalves M.F.M."/>
            <person name="Pardo C.A."/>
            <person name="Santos M.J."/>
        </authorList>
    </citation>
    <scope>NUCLEOTIDE SEQUENCE [LARGE SCALE GENOMIC DNA]</scope>
    <source>
        <strain evidence="1 2">B3</strain>
    </source>
</reference>
<name>A0ABU5NSZ2_9BACI</name>
<comment type="caution">
    <text evidence="1">The sequence shown here is derived from an EMBL/GenBank/DDBJ whole genome shotgun (WGS) entry which is preliminary data.</text>
</comment>
<proteinExistence type="predicted"/>
<accession>A0ABU5NSZ2</accession>
<sequence>MFPEKINDFRVFANDKPDLLGITDAELPELKFMTETVNGAGILGEYEAPNDGHLESMKLKLNWRVITNELIDFYKPESIKIDLRMANQVYDSKNRKRETTPSRVLIHGSVLGNPLGKVAKGSPYEASTEVEVYYLKLEYNGKTMLEYDRHNYIYKVDGIDYSAKIREALGL</sequence>
<dbReference type="RefSeq" id="WP_322612149.1">
    <property type="nucleotide sequence ID" value="NZ_JAXLNX010000032.1"/>
</dbReference>
<dbReference type="InterPro" id="IPR006498">
    <property type="entry name" value="Tail_tube"/>
</dbReference>
<gene>
    <name evidence="1" type="ORF">U6C28_23160</name>
</gene>
<evidence type="ECO:0000313" key="2">
    <source>
        <dbReference type="Proteomes" id="UP001289615"/>
    </source>
</evidence>
<keyword evidence="2" id="KW-1185">Reference proteome</keyword>
<evidence type="ECO:0000313" key="1">
    <source>
        <dbReference type="EMBL" id="MEA0979183.1"/>
    </source>
</evidence>
<dbReference type="Pfam" id="PF04985">
    <property type="entry name" value="Phage_tube"/>
    <property type="match status" value="1"/>
</dbReference>